<feature type="transmembrane region" description="Helical" evidence="4">
    <location>
        <begin position="69"/>
        <end position="89"/>
    </location>
</feature>
<gene>
    <name evidence="5" type="ORF">DXA38_03125</name>
</gene>
<dbReference type="Proteomes" id="UP000260025">
    <property type="component" value="Unassembled WGS sequence"/>
</dbReference>
<dbReference type="Gene3D" id="2.160.10.10">
    <property type="entry name" value="Hexapeptide repeat proteins"/>
    <property type="match status" value="1"/>
</dbReference>
<dbReference type="EMBL" id="QVEV01000003">
    <property type="protein sequence ID" value="RGC17972.1"/>
    <property type="molecule type" value="Genomic_DNA"/>
</dbReference>
<keyword evidence="4" id="KW-0812">Transmembrane</keyword>
<feature type="transmembrane region" description="Helical" evidence="4">
    <location>
        <begin position="25"/>
        <end position="41"/>
    </location>
</feature>
<dbReference type="InterPro" id="IPR011004">
    <property type="entry name" value="Trimer_LpxA-like_sf"/>
</dbReference>
<evidence type="ECO:0000313" key="5">
    <source>
        <dbReference type="EMBL" id="RGC17972.1"/>
    </source>
</evidence>
<protein>
    <submittedName>
        <fullName evidence="5">Serine acetyltransferase</fullName>
    </submittedName>
</protein>
<name>A0A3E2W2L8_CLOIN</name>
<keyword evidence="2 5" id="KW-0808">Transferase</keyword>
<dbReference type="InterPro" id="IPR001451">
    <property type="entry name" value="Hexapep"/>
</dbReference>
<evidence type="ECO:0000256" key="4">
    <source>
        <dbReference type="SAM" id="Phobius"/>
    </source>
</evidence>
<dbReference type="InterPro" id="IPR045304">
    <property type="entry name" value="LbH_SAT"/>
</dbReference>
<keyword evidence="4" id="KW-0472">Membrane</keyword>
<sequence length="219" mass="25109">MAMALLLSELQIYLRNRGWKEKMNILYFINYTRTIVVYLMIRQLGIKNIIRKDMKKYYWFISNDVDHDYKFIVILNILLLRNLCFRNVVYYRLSKKSQKYIFRILFKTKKDLEIYGDIDEGIAIYHGHGTIIDAVRIGKNFSVYQGVTIGKNVKPGDITSKPIIGDNVAIYANAVIAGEVKIGNNVSIGAGTVVMKDIPNNSLVYGNPCIIKTKSLKNV</sequence>
<dbReference type="PANTHER" id="PTHR42811">
    <property type="entry name" value="SERINE ACETYLTRANSFERASE"/>
    <property type="match status" value="1"/>
</dbReference>
<comment type="similarity">
    <text evidence="1">Belongs to the transferase hexapeptide repeat family.</text>
</comment>
<dbReference type="Pfam" id="PF00132">
    <property type="entry name" value="Hexapep"/>
    <property type="match status" value="1"/>
</dbReference>
<proteinExistence type="inferred from homology"/>
<reference evidence="5 6" key="1">
    <citation type="submission" date="2018-08" db="EMBL/GenBank/DDBJ databases">
        <title>A genome reference for cultivated species of the human gut microbiota.</title>
        <authorList>
            <person name="Zou Y."/>
            <person name="Xue W."/>
            <person name="Luo G."/>
        </authorList>
    </citation>
    <scope>NUCLEOTIDE SEQUENCE [LARGE SCALE GENOMIC DNA]</scope>
    <source>
        <strain evidence="5 6">OF01-2LB</strain>
    </source>
</reference>
<dbReference type="GO" id="GO:0016746">
    <property type="term" value="F:acyltransferase activity"/>
    <property type="evidence" value="ECO:0007669"/>
    <property type="project" value="UniProtKB-KW"/>
</dbReference>
<keyword evidence="3" id="KW-0012">Acyltransferase</keyword>
<dbReference type="AlphaFoldDB" id="A0A3E2W2L8"/>
<evidence type="ECO:0000256" key="1">
    <source>
        <dbReference type="ARBA" id="ARBA00007274"/>
    </source>
</evidence>
<evidence type="ECO:0000256" key="3">
    <source>
        <dbReference type="ARBA" id="ARBA00023315"/>
    </source>
</evidence>
<accession>A0A3E2W2L8</accession>
<dbReference type="CDD" id="cd03354">
    <property type="entry name" value="LbH_SAT"/>
    <property type="match status" value="1"/>
</dbReference>
<evidence type="ECO:0000313" key="6">
    <source>
        <dbReference type="Proteomes" id="UP000260025"/>
    </source>
</evidence>
<organism evidence="5 6">
    <name type="scientific">Clostridium innocuum</name>
    <dbReference type="NCBI Taxonomy" id="1522"/>
    <lineage>
        <taxon>Bacteria</taxon>
        <taxon>Bacillati</taxon>
        <taxon>Bacillota</taxon>
        <taxon>Clostridia</taxon>
        <taxon>Eubacteriales</taxon>
        <taxon>Clostridiaceae</taxon>
        <taxon>Clostridium</taxon>
    </lineage>
</organism>
<keyword evidence="4" id="KW-1133">Transmembrane helix</keyword>
<dbReference type="SUPFAM" id="SSF51161">
    <property type="entry name" value="Trimeric LpxA-like enzymes"/>
    <property type="match status" value="1"/>
</dbReference>
<evidence type="ECO:0000256" key="2">
    <source>
        <dbReference type="ARBA" id="ARBA00022679"/>
    </source>
</evidence>
<dbReference type="OrthoDB" id="9801697at2"/>
<comment type="caution">
    <text evidence="5">The sequence shown here is derived from an EMBL/GenBank/DDBJ whole genome shotgun (WGS) entry which is preliminary data.</text>
</comment>